<dbReference type="AlphaFoldDB" id="A0A6M0Q3K7"/>
<sequence length="78" mass="8982">MKTLAFLEQHERNVNNFVFGELELAERKEYLNTTIGFSHYGEVITGPTKEILNLQNEEWIAELEVDEVSFGTGKYSRG</sequence>
<evidence type="ECO:0000259" key="1">
    <source>
        <dbReference type="Pfam" id="PF13791"/>
    </source>
</evidence>
<reference evidence="2 3" key="1">
    <citation type="submission" date="2020-02" db="EMBL/GenBank/DDBJ databases">
        <title>Bacillus aquiflavi sp. nov., isolated from yellow water of strong flavor Chinese baijiu in Yibin region of China.</title>
        <authorList>
            <person name="Xie J."/>
        </authorList>
    </citation>
    <scope>NUCLEOTIDE SEQUENCE [LARGE SCALE GENOMIC DNA]</scope>
    <source>
        <strain evidence="2 3">SA4</strain>
    </source>
</reference>
<evidence type="ECO:0000313" key="3">
    <source>
        <dbReference type="Proteomes" id="UP000481043"/>
    </source>
</evidence>
<dbReference type="RefSeq" id="WP_163178052.1">
    <property type="nucleotide sequence ID" value="NZ_JAAIWM010000001.1"/>
</dbReference>
<dbReference type="Proteomes" id="UP000481043">
    <property type="component" value="Unassembled WGS sequence"/>
</dbReference>
<proteinExistence type="predicted"/>
<name>A0A6M0Q3K7_9BACI</name>
<protein>
    <recommendedName>
        <fullName evidence="1">Sigma factor regulator C-terminal domain-containing protein</fullName>
    </recommendedName>
</protein>
<comment type="caution">
    <text evidence="2">The sequence shown here is derived from an EMBL/GenBank/DDBJ whole genome shotgun (WGS) entry which is preliminary data.</text>
</comment>
<keyword evidence="3" id="KW-1185">Reference proteome</keyword>
<dbReference type="InterPro" id="IPR025672">
    <property type="entry name" value="Sigma_reg_C_dom"/>
</dbReference>
<gene>
    <name evidence="2" type="ORF">G4D63_04385</name>
</gene>
<dbReference type="EMBL" id="JAAIWM010000001">
    <property type="protein sequence ID" value="NEY70976.1"/>
    <property type="molecule type" value="Genomic_DNA"/>
</dbReference>
<accession>A0A6M0Q3K7</accession>
<organism evidence="2 3">
    <name type="scientific">Bacillus mesophilus</name>
    <dbReference type="NCBI Taxonomy" id="1808955"/>
    <lineage>
        <taxon>Bacteria</taxon>
        <taxon>Bacillati</taxon>
        <taxon>Bacillota</taxon>
        <taxon>Bacilli</taxon>
        <taxon>Bacillales</taxon>
        <taxon>Bacillaceae</taxon>
        <taxon>Bacillus</taxon>
    </lineage>
</organism>
<evidence type="ECO:0000313" key="2">
    <source>
        <dbReference type="EMBL" id="NEY70976.1"/>
    </source>
</evidence>
<feature type="domain" description="Sigma factor regulator C-terminal" evidence="1">
    <location>
        <begin position="1"/>
        <end position="67"/>
    </location>
</feature>
<dbReference type="Pfam" id="PF13791">
    <property type="entry name" value="Sigma_reg_C"/>
    <property type="match status" value="1"/>
</dbReference>